<accession>A0A143HBE4</accession>
<dbReference type="EMBL" id="CP014806">
    <property type="protein sequence ID" value="AMW99057.1"/>
    <property type="molecule type" value="Genomic_DNA"/>
</dbReference>
<keyword evidence="1" id="KW-0802">TPR repeat</keyword>
<evidence type="ECO:0000256" key="1">
    <source>
        <dbReference type="PROSITE-ProRule" id="PRU00339"/>
    </source>
</evidence>
<dbReference type="RefSeq" id="WP_066787285.1">
    <property type="nucleotide sequence ID" value="NZ_CP014806.1"/>
</dbReference>
<name>A0A143HBE4_9BACL</name>
<gene>
    <name evidence="2" type="ORF">ATY39_06050</name>
</gene>
<dbReference type="AlphaFoldDB" id="A0A143HBE4"/>
<keyword evidence="3" id="KW-1185">Reference proteome</keyword>
<reference evidence="3" key="2">
    <citation type="submission" date="2016-03" db="EMBL/GenBank/DDBJ databases">
        <authorList>
            <person name="Ploux O."/>
        </authorList>
    </citation>
    <scope>NUCLEOTIDE SEQUENCE [LARGE SCALE GENOMIC DNA]</scope>
    <source>
        <strain evidence="3">PP9</strain>
    </source>
</reference>
<protein>
    <submittedName>
        <fullName evidence="2">Uncharacterized protein</fullName>
    </submittedName>
</protein>
<dbReference type="Proteomes" id="UP000076021">
    <property type="component" value="Chromosome"/>
</dbReference>
<dbReference type="PROSITE" id="PS50005">
    <property type="entry name" value="TPR"/>
    <property type="match status" value="1"/>
</dbReference>
<dbReference type="SUPFAM" id="SSF48452">
    <property type="entry name" value="TPR-like"/>
    <property type="match status" value="1"/>
</dbReference>
<proteinExistence type="predicted"/>
<sequence length="199" mass="22830">MKLGNVEKMVEHALKLRNEGQYDQALNMYTAAIKEQPSNSDLYRGIGKVAYLMEQNKLAVAAYLSALHIEIAKIEHFGLNEETQKMYDSLPESLVKDLPVKGAFILYYDTNTLRHLAHAIADFDEAALSQEPELLAYKEIYTAHLKGQDLQEILSIYNRTESDYTEQESTFYIQIGKELAFAWIKWDRLGSLDVGHLYF</sequence>
<dbReference type="Gene3D" id="1.25.40.10">
    <property type="entry name" value="Tetratricopeptide repeat domain"/>
    <property type="match status" value="1"/>
</dbReference>
<reference evidence="2 3" key="1">
    <citation type="journal article" date="2016" name="Genome Announc.">
        <title>Whole-Genome Sequence of Rummeliibacillus stabekisii Strain PP9 Isolated from Antarctic Soil.</title>
        <authorList>
            <person name="da Mota F.F."/>
            <person name="Vollu R.E."/>
            <person name="Jurelevicius D."/>
            <person name="Seldin L."/>
        </authorList>
    </citation>
    <scope>NUCLEOTIDE SEQUENCE [LARGE SCALE GENOMIC DNA]</scope>
    <source>
        <strain evidence="2 3">PP9</strain>
    </source>
</reference>
<dbReference type="KEGG" id="rst:ATY39_06050"/>
<evidence type="ECO:0000313" key="2">
    <source>
        <dbReference type="EMBL" id="AMW99057.1"/>
    </source>
</evidence>
<dbReference type="InterPro" id="IPR019734">
    <property type="entry name" value="TPR_rpt"/>
</dbReference>
<feature type="repeat" description="TPR" evidence="1">
    <location>
        <begin position="6"/>
        <end position="39"/>
    </location>
</feature>
<dbReference type="InterPro" id="IPR011990">
    <property type="entry name" value="TPR-like_helical_dom_sf"/>
</dbReference>
<organism evidence="2 3">
    <name type="scientific">Rummeliibacillus stabekisii</name>
    <dbReference type="NCBI Taxonomy" id="241244"/>
    <lineage>
        <taxon>Bacteria</taxon>
        <taxon>Bacillati</taxon>
        <taxon>Bacillota</taxon>
        <taxon>Bacilli</taxon>
        <taxon>Bacillales</taxon>
        <taxon>Caryophanaceae</taxon>
        <taxon>Rummeliibacillus</taxon>
    </lineage>
</organism>
<dbReference type="OrthoDB" id="2605795at2"/>
<evidence type="ECO:0000313" key="3">
    <source>
        <dbReference type="Proteomes" id="UP000076021"/>
    </source>
</evidence>